<proteinExistence type="predicted"/>
<dbReference type="Pfam" id="PF13525">
    <property type="entry name" value="YfiO"/>
    <property type="match status" value="1"/>
</dbReference>
<evidence type="ECO:0000259" key="4">
    <source>
        <dbReference type="Pfam" id="PF13525"/>
    </source>
</evidence>
<feature type="non-terminal residue" evidence="5">
    <location>
        <position position="188"/>
    </location>
</feature>
<sequence length="188" mass="22359">MKFIVQFSLIAILFCSCGSKYTKLLKSTNNELKYKAANEYYDKKQWGKAQELYSSLMSYMRSTPRYEAMYYKYAYCAYYLKDYMNAEQLFKQFSDNFPTSQYLEEISFNRAFCYYKQSPRPELDQTPTQKAMATYQEFVNTYPNSTRVAQANDYIKACMSKLEEKDYLGCKLYFDLGYFKAAHTTFEL</sequence>
<comment type="caution">
    <text evidence="5">The sequence shown here is derived from an EMBL/GenBank/DDBJ whole genome shotgun (WGS) entry which is preliminary data.</text>
</comment>
<dbReference type="PROSITE" id="PS51257">
    <property type="entry name" value="PROKAR_LIPOPROTEIN"/>
    <property type="match status" value="1"/>
</dbReference>
<protein>
    <submittedName>
        <fullName evidence="5">Outer membrane protein assembly factor BamD</fullName>
    </submittedName>
</protein>
<dbReference type="Proteomes" id="UP000249645">
    <property type="component" value="Unassembled WGS sequence"/>
</dbReference>
<evidence type="ECO:0000256" key="3">
    <source>
        <dbReference type="ARBA" id="ARBA00023237"/>
    </source>
</evidence>
<keyword evidence="1" id="KW-0732">Signal</keyword>
<name>A0A2W5GP67_9SPHI</name>
<evidence type="ECO:0000313" key="5">
    <source>
        <dbReference type="EMBL" id="PZP43819.1"/>
    </source>
</evidence>
<keyword evidence="2" id="KW-0472">Membrane</keyword>
<dbReference type="NCBIfam" id="TIGR03302">
    <property type="entry name" value="OM_YfiO"/>
    <property type="match status" value="1"/>
</dbReference>
<dbReference type="InterPro" id="IPR017689">
    <property type="entry name" value="BamD"/>
</dbReference>
<feature type="domain" description="Outer membrane lipoprotein BamD-like" evidence="4">
    <location>
        <begin position="33"/>
        <end position="182"/>
    </location>
</feature>
<dbReference type="EMBL" id="QFOI01000350">
    <property type="protein sequence ID" value="PZP43819.1"/>
    <property type="molecule type" value="Genomic_DNA"/>
</dbReference>
<dbReference type="SUPFAM" id="SSF48452">
    <property type="entry name" value="TPR-like"/>
    <property type="match status" value="1"/>
</dbReference>
<dbReference type="AlphaFoldDB" id="A0A2W5GP67"/>
<dbReference type="InterPro" id="IPR039565">
    <property type="entry name" value="BamD-like"/>
</dbReference>
<dbReference type="InterPro" id="IPR011990">
    <property type="entry name" value="TPR-like_helical_dom_sf"/>
</dbReference>
<evidence type="ECO:0000313" key="6">
    <source>
        <dbReference type="Proteomes" id="UP000249645"/>
    </source>
</evidence>
<keyword evidence="3" id="KW-0998">Cell outer membrane</keyword>
<reference evidence="5 6" key="1">
    <citation type="submission" date="2017-11" db="EMBL/GenBank/DDBJ databases">
        <title>Infants hospitalized years apart are colonized by the same room-sourced microbial strains.</title>
        <authorList>
            <person name="Brooks B."/>
            <person name="Olm M.R."/>
            <person name="Firek B.A."/>
            <person name="Baker R."/>
            <person name="Thomas B.C."/>
            <person name="Morowitz M.J."/>
            <person name="Banfield J.F."/>
        </authorList>
    </citation>
    <scope>NUCLEOTIDE SEQUENCE [LARGE SCALE GENOMIC DNA]</scope>
    <source>
        <strain evidence="5">S2_009_000_R2_76</strain>
    </source>
</reference>
<accession>A0A2W5GP67</accession>
<evidence type="ECO:0000256" key="1">
    <source>
        <dbReference type="ARBA" id="ARBA00022729"/>
    </source>
</evidence>
<organism evidence="5 6">
    <name type="scientific">Pseudopedobacter saltans</name>
    <dbReference type="NCBI Taxonomy" id="151895"/>
    <lineage>
        <taxon>Bacteria</taxon>
        <taxon>Pseudomonadati</taxon>
        <taxon>Bacteroidota</taxon>
        <taxon>Sphingobacteriia</taxon>
        <taxon>Sphingobacteriales</taxon>
        <taxon>Sphingobacteriaceae</taxon>
        <taxon>Pseudopedobacter</taxon>
    </lineage>
</organism>
<gene>
    <name evidence="5" type="ORF">DI598_15300</name>
</gene>
<dbReference type="Gene3D" id="1.25.40.10">
    <property type="entry name" value="Tetratricopeptide repeat domain"/>
    <property type="match status" value="1"/>
</dbReference>
<evidence type="ECO:0000256" key="2">
    <source>
        <dbReference type="ARBA" id="ARBA00023136"/>
    </source>
</evidence>